<organism evidence="2 3">
    <name type="scientific">Rhizoclosmatium globosum</name>
    <dbReference type="NCBI Taxonomy" id="329046"/>
    <lineage>
        <taxon>Eukaryota</taxon>
        <taxon>Fungi</taxon>
        <taxon>Fungi incertae sedis</taxon>
        <taxon>Chytridiomycota</taxon>
        <taxon>Chytridiomycota incertae sedis</taxon>
        <taxon>Chytridiomycetes</taxon>
        <taxon>Chytridiales</taxon>
        <taxon>Chytriomycetaceae</taxon>
        <taxon>Rhizoclosmatium</taxon>
    </lineage>
</organism>
<evidence type="ECO:0000313" key="3">
    <source>
        <dbReference type="Proteomes" id="UP000193642"/>
    </source>
</evidence>
<sequence>MDPFTSIYATPAIVPMIASTPLHRGFDSTPNLQSFYGIDPTMTAYQSDSTYDSSNAFMSRSFSVNSLMHSMHHPHQHNTTPLQPQLYQSPQVQFNTPAFYTNTIRNPMMPAFQQPLMQQTPPPPQSSSQAFQQQFTTPQTVPVQGGPVKAPSPPREQSLARQAPSAIRHTRTNSAPLFAPYSRMTPLMLMQQQQQQQFQPDPSVRMTPATIMKLNQTQSPPSIPSPPSPGPFMAKSPFVASTLTSSPLANSEYPHSVHRAPTVRPQCRTYLTETIR</sequence>
<dbReference type="AlphaFoldDB" id="A0A1Y2BEI4"/>
<reference evidence="2 3" key="1">
    <citation type="submission" date="2016-07" db="EMBL/GenBank/DDBJ databases">
        <title>Pervasive Adenine N6-methylation of Active Genes in Fungi.</title>
        <authorList>
            <consortium name="DOE Joint Genome Institute"/>
            <person name="Mondo S.J."/>
            <person name="Dannebaum R.O."/>
            <person name="Kuo R.C."/>
            <person name="Labutti K."/>
            <person name="Haridas S."/>
            <person name="Kuo A."/>
            <person name="Salamov A."/>
            <person name="Ahrendt S.R."/>
            <person name="Lipzen A."/>
            <person name="Sullivan W."/>
            <person name="Andreopoulos W.B."/>
            <person name="Clum A."/>
            <person name="Lindquist E."/>
            <person name="Daum C."/>
            <person name="Ramamoorthy G.K."/>
            <person name="Gryganskyi A."/>
            <person name="Culley D."/>
            <person name="Magnuson J.K."/>
            <person name="James T.Y."/>
            <person name="O'Malley M.A."/>
            <person name="Stajich J.E."/>
            <person name="Spatafora J.W."/>
            <person name="Visel A."/>
            <person name="Grigoriev I.V."/>
        </authorList>
    </citation>
    <scope>NUCLEOTIDE SEQUENCE [LARGE SCALE GENOMIC DNA]</scope>
    <source>
        <strain evidence="2 3">JEL800</strain>
    </source>
</reference>
<protein>
    <submittedName>
        <fullName evidence="2">Uncharacterized protein</fullName>
    </submittedName>
</protein>
<comment type="caution">
    <text evidence="2">The sequence shown here is derived from an EMBL/GenBank/DDBJ whole genome shotgun (WGS) entry which is preliminary data.</text>
</comment>
<gene>
    <name evidence="2" type="ORF">BCR33DRAFT_771229</name>
</gene>
<name>A0A1Y2BEI4_9FUNG</name>
<keyword evidence="3" id="KW-1185">Reference proteome</keyword>
<evidence type="ECO:0000256" key="1">
    <source>
        <dbReference type="SAM" id="MobiDB-lite"/>
    </source>
</evidence>
<proteinExistence type="predicted"/>
<feature type="region of interest" description="Disordered" evidence="1">
    <location>
        <begin position="114"/>
        <end position="175"/>
    </location>
</feature>
<feature type="compositionally biased region" description="Low complexity" evidence="1">
    <location>
        <begin position="126"/>
        <end position="144"/>
    </location>
</feature>
<evidence type="ECO:0000313" key="2">
    <source>
        <dbReference type="EMBL" id="ORY33249.1"/>
    </source>
</evidence>
<dbReference type="Proteomes" id="UP000193642">
    <property type="component" value="Unassembled WGS sequence"/>
</dbReference>
<accession>A0A1Y2BEI4</accession>
<dbReference type="EMBL" id="MCGO01000068">
    <property type="protein sequence ID" value="ORY33249.1"/>
    <property type="molecule type" value="Genomic_DNA"/>
</dbReference>